<keyword evidence="1" id="KW-1185">Reference proteome</keyword>
<dbReference type="AlphaFoldDB" id="A0A915IR98"/>
<name>A0A915IR98_ROMCU</name>
<reference evidence="2" key="1">
    <citation type="submission" date="2022-11" db="UniProtKB">
        <authorList>
            <consortium name="WormBaseParasite"/>
        </authorList>
    </citation>
    <scope>IDENTIFICATION</scope>
</reference>
<organism evidence="1 2">
    <name type="scientific">Romanomermis culicivorax</name>
    <name type="common">Nematode worm</name>
    <dbReference type="NCBI Taxonomy" id="13658"/>
    <lineage>
        <taxon>Eukaryota</taxon>
        <taxon>Metazoa</taxon>
        <taxon>Ecdysozoa</taxon>
        <taxon>Nematoda</taxon>
        <taxon>Enoplea</taxon>
        <taxon>Dorylaimia</taxon>
        <taxon>Mermithida</taxon>
        <taxon>Mermithoidea</taxon>
        <taxon>Mermithidae</taxon>
        <taxon>Romanomermis</taxon>
    </lineage>
</organism>
<evidence type="ECO:0000313" key="1">
    <source>
        <dbReference type="Proteomes" id="UP000887565"/>
    </source>
</evidence>
<proteinExistence type="predicted"/>
<sequence length="222" mass="25440">MINGLEDFSKVVIEAEIFVTQHYYKILQDYWIIYIRFNDQASAFNFDIFHSEPPISDHSIGCRGQIFNIKVIDSLPVAPYLMFSRGIVLTSSVGYPVVGKLRWEVDMQINKLDDQLCRHLHSIAAPQREGMGAINDRVVTAKYTCDKLPYKDQCATGRSSQFTLRWFVMNGMCCSYPYSYCTDDDDTLTSAAIRTKRACEEICLNKTTDMLRKNLLKKSINA</sequence>
<dbReference type="Proteomes" id="UP000887565">
    <property type="component" value="Unplaced"/>
</dbReference>
<protein>
    <submittedName>
        <fullName evidence="2">Uncharacterized protein</fullName>
    </submittedName>
</protein>
<dbReference type="WBParaSite" id="nRc.2.0.1.t16537-RA">
    <property type="protein sequence ID" value="nRc.2.0.1.t16537-RA"/>
    <property type="gene ID" value="nRc.2.0.1.g16537"/>
</dbReference>
<evidence type="ECO:0000313" key="2">
    <source>
        <dbReference type="WBParaSite" id="nRc.2.0.1.t16537-RA"/>
    </source>
</evidence>
<accession>A0A915IR98</accession>